<dbReference type="GO" id="GO:0006260">
    <property type="term" value="P:DNA replication"/>
    <property type="evidence" value="ECO:0007669"/>
    <property type="project" value="InterPro"/>
</dbReference>
<dbReference type="Gene3D" id="3.90.580.10">
    <property type="entry name" value="Zinc finger, CHC2-type domain"/>
    <property type="match status" value="1"/>
</dbReference>
<evidence type="ECO:0000313" key="2">
    <source>
        <dbReference type="Proteomes" id="UP000717981"/>
    </source>
</evidence>
<comment type="caution">
    <text evidence="1">The sequence shown here is derived from an EMBL/GenBank/DDBJ whole genome shotgun (WGS) entry which is preliminary data.</text>
</comment>
<protein>
    <submittedName>
        <fullName evidence="1">DNA primase</fullName>
    </submittedName>
</protein>
<dbReference type="EMBL" id="PDWK01000009">
    <property type="protein sequence ID" value="KAF1690192.1"/>
    <property type="molecule type" value="Genomic_DNA"/>
</dbReference>
<proteinExistence type="predicted"/>
<dbReference type="Proteomes" id="UP000717981">
    <property type="component" value="Unassembled WGS sequence"/>
</dbReference>
<sequence length="175" mass="19412">MRAPEKRNPGWRAGASGTFASGQRFHVDHASAEPLLQRLEGVQKSGNGWRAKCPACGGRSRKLSIAEREGRVLLHCFGGCKAIEVLEAVGLGWADIMPPRHWPESPEERRQARRAIREAGWASALSVLSMEATIVHIAAAKLLRDEPLDWNDYCRLVKAEERIGNARAALVEDRR</sequence>
<dbReference type="GO" id="GO:0003677">
    <property type="term" value="F:DNA binding"/>
    <property type="evidence" value="ECO:0007669"/>
    <property type="project" value="InterPro"/>
</dbReference>
<name>A0A921P3Y5_9GAMM</name>
<keyword evidence="2" id="KW-1185">Reference proteome</keyword>
<dbReference type="AlphaFoldDB" id="A0A921P3Y5"/>
<reference evidence="1" key="1">
    <citation type="submission" date="2017-10" db="EMBL/GenBank/DDBJ databases">
        <title>Whole genome sequencing of members of genus Pseudoxanthomonas.</title>
        <authorList>
            <person name="Kumar S."/>
            <person name="Bansal K."/>
            <person name="Kaur A."/>
            <person name="Patil P."/>
            <person name="Sharma S."/>
            <person name="Patil P.B."/>
        </authorList>
    </citation>
    <scope>NUCLEOTIDE SEQUENCE</scope>
    <source>
        <strain evidence="1">DSM 22914</strain>
    </source>
</reference>
<dbReference type="GO" id="GO:0008270">
    <property type="term" value="F:zinc ion binding"/>
    <property type="evidence" value="ECO:0007669"/>
    <property type="project" value="InterPro"/>
</dbReference>
<dbReference type="InterPro" id="IPR036977">
    <property type="entry name" value="DNA_primase_Znf_CHC2"/>
</dbReference>
<dbReference type="RefSeq" id="WP_162123620.1">
    <property type="nucleotide sequence ID" value="NZ_PDWK01000009.1"/>
</dbReference>
<organism evidence="1 2">
    <name type="scientific">Pseudoxanthomonas taiwanensis</name>
    <dbReference type="NCBI Taxonomy" id="176598"/>
    <lineage>
        <taxon>Bacteria</taxon>
        <taxon>Pseudomonadati</taxon>
        <taxon>Pseudomonadota</taxon>
        <taxon>Gammaproteobacteria</taxon>
        <taxon>Lysobacterales</taxon>
        <taxon>Lysobacteraceae</taxon>
        <taxon>Pseudoxanthomonas</taxon>
    </lineage>
</organism>
<dbReference type="OrthoDB" id="784829at2"/>
<evidence type="ECO:0000313" key="1">
    <source>
        <dbReference type="EMBL" id="KAF1690192.1"/>
    </source>
</evidence>
<gene>
    <name evidence="1" type="ORF">CR938_03170</name>
</gene>
<accession>A0A921P3Y5</accession>